<dbReference type="Gene3D" id="1.10.10.2840">
    <property type="entry name" value="PucR C-terminal helix-turn-helix domain"/>
    <property type="match status" value="1"/>
</dbReference>
<accession>A0AA46TH77</accession>
<feature type="domain" description="Purine catabolism PurC-like" evidence="2">
    <location>
        <begin position="16"/>
        <end position="120"/>
    </location>
</feature>
<keyword evidence="6" id="KW-1185">Reference proteome</keyword>
<dbReference type="Proteomes" id="UP001164390">
    <property type="component" value="Chromosome"/>
</dbReference>
<evidence type="ECO:0000313" key="6">
    <source>
        <dbReference type="Proteomes" id="UP001164390"/>
    </source>
</evidence>
<comment type="similarity">
    <text evidence="1">Belongs to the CdaR family.</text>
</comment>
<evidence type="ECO:0000259" key="3">
    <source>
        <dbReference type="Pfam" id="PF13556"/>
    </source>
</evidence>
<dbReference type="EMBL" id="CP094970">
    <property type="protein sequence ID" value="UYM04448.1"/>
    <property type="molecule type" value="Genomic_DNA"/>
</dbReference>
<feature type="domain" description="PucR C-terminal helix-turn-helix" evidence="3">
    <location>
        <begin position="438"/>
        <end position="496"/>
    </location>
</feature>
<dbReference type="PANTHER" id="PTHR33744">
    <property type="entry name" value="CARBOHYDRATE DIACID REGULATOR"/>
    <property type="match status" value="1"/>
</dbReference>
<gene>
    <name evidence="5" type="ORF">L0C25_18190</name>
</gene>
<proteinExistence type="inferred from homology"/>
<dbReference type="InterPro" id="IPR012914">
    <property type="entry name" value="PucR_dom"/>
</dbReference>
<dbReference type="InterPro" id="IPR025736">
    <property type="entry name" value="PucR_C-HTH_dom"/>
</dbReference>
<dbReference type="PANTHER" id="PTHR33744:SF15">
    <property type="entry name" value="CARBOHYDRATE DIACID REGULATOR"/>
    <property type="match status" value="1"/>
</dbReference>
<dbReference type="RefSeq" id="WP_271633163.1">
    <property type="nucleotide sequence ID" value="NZ_CP094970.1"/>
</dbReference>
<dbReference type="Pfam" id="PF17853">
    <property type="entry name" value="GGDEF_2"/>
    <property type="match status" value="1"/>
</dbReference>
<organism evidence="5 6">
    <name type="scientific">Solicola gregarius</name>
    <dbReference type="NCBI Taxonomy" id="2908642"/>
    <lineage>
        <taxon>Bacteria</taxon>
        <taxon>Bacillati</taxon>
        <taxon>Actinomycetota</taxon>
        <taxon>Actinomycetes</taxon>
        <taxon>Propionibacteriales</taxon>
        <taxon>Nocardioidaceae</taxon>
        <taxon>Solicola</taxon>
    </lineage>
</organism>
<evidence type="ECO:0000259" key="4">
    <source>
        <dbReference type="Pfam" id="PF17853"/>
    </source>
</evidence>
<feature type="domain" description="CdaR GGDEF-like" evidence="4">
    <location>
        <begin position="280"/>
        <end position="391"/>
    </location>
</feature>
<dbReference type="KEGG" id="sgrg:L0C25_18190"/>
<reference evidence="5" key="1">
    <citation type="submission" date="2022-01" db="EMBL/GenBank/DDBJ databases">
        <title>Nocardioidaceae gen. sp. A5X3R13.</title>
        <authorList>
            <person name="Lopez Marin M.A."/>
            <person name="Uhlik O."/>
        </authorList>
    </citation>
    <scope>NUCLEOTIDE SEQUENCE</scope>
    <source>
        <strain evidence="5">A5X3R13</strain>
    </source>
</reference>
<dbReference type="Pfam" id="PF13556">
    <property type="entry name" value="HTH_30"/>
    <property type="match status" value="1"/>
</dbReference>
<dbReference type="InterPro" id="IPR042070">
    <property type="entry name" value="PucR_C-HTH_sf"/>
</dbReference>
<evidence type="ECO:0000259" key="2">
    <source>
        <dbReference type="Pfam" id="PF07905"/>
    </source>
</evidence>
<name>A0AA46TH77_9ACTN</name>
<sequence>MTTVRDVMSEGRFGLCIRACEAALDQPVRWASVTEQVDPTPFMERDELVLTTGVRLRSTKDQAHFVKCAAAVGAAAIGFGVGLGHDRIPRALVKAAEEHRVPVLEVPYETPFIAITRWVSDRDVNAHTRKLSRLLAVHERLAEHLLTGGGLPAFCEELRHQVGGNVAVIDQQANVLASAPVRVAWPATALVRRLHQLQRPTTVDVFEGAHQEAYVLPVATHGRQVAVLATQASRRNDDLMQFAVSLVGLEMQRRQAVQQGRREQIGQIMEDVVRSALTHAEATRRLEAFGLDFHGGHRVLLGVVEADPHALRTLPWPLLGPDIDPEGHVVTAQVDRYLALIFGSEGVTRDSAPTVLHALRTLGRNAAVGLGGYYSGVDGLRWSFLEARDALARGPGIHQGAPLSLERLLTANPELPIRELGEATLGPLLEQDPPDRPLLTTLTTFLEVGGSVNDTAERLFVHRNTVRYRLTQIESLTGRSLSETRDRVHLWLALHALGHVVQ</sequence>
<dbReference type="InterPro" id="IPR041522">
    <property type="entry name" value="CdaR_GGDEF"/>
</dbReference>
<evidence type="ECO:0000256" key="1">
    <source>
        <dbReference type="ARBA" id="ARBA00006754"/>
    </source>
</evidence>
<dbReference type="AlphaFoldDB" id="A0AA46TH77"/>
<dbReference type="Pfam" id="PF07905">
    <property type="entry name" value="PucR"/>
    <property type="match status" value="1"/>
</dbReference>
<protein>
    <submittedName>
        <fullName evidence="5">PucR family transcriptional regulator ligand-binding domain-containing protein</fullName>
    </submittedName>
</protein>
<evidence type="ECO:0000313" key="5">
    <source>
        <dbReference type="EMBL" id="UYM04448.1"/>
    </source>
</evidence>
<dbReference type="InterPro" id="IPR051448">
    <property type="entry name" value="CdaR-like_regulators"/>
</dbReference>